<dbReference type="InterPro" id="IPR046865">
    <property type="entry name" value="FapA_b_solenoid"/>
</dbReference>
<feature type="domain" description="Flagellar Assembly Protein A N-terminal region" evidence="1">
    <location>
        <begin position="15"/>
        <end position="180"/>
    </location>
</feature>
<gene>
    <name evidence="2" type="ORF">METZ01_LOCUS123242</name>
</gene>
<accession>A0A381Y094</accession>
<evidence type="ECO:0000259" key="1">
    <source>
        <dbReference type="Pfam" id="PF20250"/>
    </source>
</evidence>
<proteinExistence type="predicted"/>
<dbReference type="InterPro" id="IPR046866">
    <property type="entry name" value="FapA_N"/>
</dbReference>
<sequence length="373" mass="41119">FDFLTDVKTTDFTLQIELSDDQSKAYLNVIPPKEIIEPLTIERVLAALREENVFQGFDREFIEKIIKERIYFEPVVVASGKTPVHGKNGHPELLFLPEKFRPSPESSINLRELPVMQKVTEGQELVRVEQATMGEDGYTITGRLITANSGKQYRIRPGRNTRFNPEGTHIIAASEGIVCLGNDSISVERIKYMDKVDGSVGRVRFDGIVSVRGNISDRCSVEAVRIEVGGSVGKASLRSIGDIRVAQGLKGTVVQCGGSLHAGNMVDTQASIFDHAVVDEFILNSKVFCGSTLQINATDGYACGGVLQAGNLIRLSNVGLPVDKKRKNKSSNEQEIPPQTLIEVGISLKNRKQFNELEKRARESLYALQDDLS</sequence>
<protein>
    <recommendedName>
        <fullName evidence="1">Flagellar Assembly Protein A N-terminal region domain-containing protein</fullName>
    </recommendedName>
</protein>
<dbReference type="PANTHER" id="PTHR38032">
    <property type="entry name" value="POLYMERASE-RELATED"/>
    <property type="match status" value="1"/>
</dbReference>
<reference evidence="2" key="1">
    <citation type="submission" date="2018-05" db="EMBL/GenBank/DDBJ databases">
        <authorList>
            <person name="Lanie J.A."/>
            <person name="Ng W.-L."/>
            <person name="Kazmierczak K.M."/>
            <person name="Andrzejewski T.M."/>
            <person name="Davidsen T.M."/>
            <person name="Wayne K.J."/>
            <person name="Tettelin H."/>
            <person name="Glass J.I."/>
            <person name="Rusch D."/>
            <person name="Podicherti R."/>
            <person name="Tsui H.-C.T."/>
            <person name="Winkler M.E."/>
        </authorList>
    </citation>
    <scope>NUCLEOTIDE SEQUENCE</scope>
</reference>
<dbReference type="InterPro" id="IPR005646">
    <property type="entry name" value="FapA"/>
</dbReference>
<dbReference type="Pfam" id="PF03961">
    <property type="entry name" value="FapA"/>
    <property type="match status" value="1"/>
</dbReference>
<dbReference type="AlphaFoldDB" id="A0A381Y094"/>
<name>A0A381Y094_9ZZZZ</name>
<dbReference type="EMBL" id="UINC01017015">
    <property type="protein sequence ID" value="SVA70388.1"/>
    <property type="molecule type" value="Genomic_DNA"/>
</dbReference>
<feature type="non-terminal residue" evidence="2">
    <location>
        <position position="373"/>
    </location>
</feature>
<organism evidence="2">
    <name type="scientific">marine metagenome</name>
    <dbReference type="NCBI Taxonomy" id="408172"/>
    <lineage>
        <taxon>unclassified sequences</taxon>
        <taxon>metagenomes</taxon>
        <taxon>ecological metagenomes</taxon>
    </lineage>
</organism>
<dbReference type="PANTHER" id="PTHR38032:SF1">
    <property type="entry name" value="RNA-BINDING PROTEIN KHPB N-TERMINAL DOMAIN-CONTAINING PROTEIN"/>
    <property type="match status" value="1"/>
</dbReference>
<dbReference type="Pfam" id="PF20250">
    <property type="entry name" value="FapA_N"/>
    <property type="match status" value="1"/>
</dbReference>
<evidence type="ECO:0000313" key="2">
    <source>
        <dbReference type="EMBL" id="SVA70388.1"/>
    </source>
</evidence>
<feature type="non-terminal residue" evidence="2">
    <location>
        <position position="1"/>
    </location>
</feature>